<feature type="domain" description="Endonuclease/exonuclease/phosphatase" evidence="1">
    <location>
        <begin position="99"/>
        <end position="208"/>
    </location>
</feature>
<dbReference type="Gene3D" id="3.60.10.10">
    <property type="entry name" value="Endonuclease/exonuclease/phosphatase"/>
    <property type="match status" value="1"/>
</dbReference>
<gene>
    <name evidence="2" type="ORF">AVEN_186992_1</name>
</gene>
<comment type="caution">
    <text evidence="2">The sequence shown here is derived from an EMBL/GenBank/DDBJ whole genome shotgun (WGS) entry which is preliminary data.</text>
</comment>
<reference evidence="2 3" key="1">
    <citation type="journal article" date="2019" name="Sci. Rep.">
        <title>Orb-weaving spider Araneus ventricosus genome elucidates the spidroin gene catalogue.</title>
        <authorList>
            <person name="Kono N."/>
            <person name="Nakamura H."/>
            <person name="Ohtoshi R."/>
            <person name="Moran D.A.P."/>
            <person name="Shinohara A."/>
            <person name="Yoshida Y."/>
            <person name="Fujiwara M."/>
            <person name="Mori M."/>
            <person name="Tomita M."/>
            <person name="Arakawa K."/>
        </authorList>
    </citation>
    <scope>NUCLEOTIDE SEQUENCE [LARGE SCALE GENOMIC DNA]</scope>
</reference>
<name>A0A4Y2H3D0_ARAVE</name>
<dbReference type="SUPFAM" id="SSF56219">
    <property type="entry name" value="DNase I-like"/>
    <property type="match status" value="1"/>
</dbReference>
<dbReference type="InterPro" id="IPR036691">
    <property type="entry name" value="Endo/exonu/phosph_ase_sf"/>
</dbReference>
<sequence>MSFVQWNCRSIKNKQIWLHQPPFSTSSFWIFQETFLKADDNLSHPNKIFFRTHRSNRLGGGLLIGIPKNLSGRVVYSREDDPNLEILAVEVHSKNQSFTVINIYAPHGFNINPIKTFFNSLNTPTFIFGDFNLHHPLWGGNSQSSFSEDFVDWLNNSNFTLLNTSTPTHIINASTYSIIDLTLCSASISNETECYVFDCSFESDHIPIVISWSKLQNACRNIETIKWNPIIEKSIEIFNSTDQPTIDTITSQISLTISNHTTNKILENEDYPPWWNAACHNFSRLKKYAWKKARSTISSSEWINYKKYRSKFKFPFKRAKDNYWDNISKISQNPKMFFKILNKLSNHTNPNVKNHDIIFHNNR</sequence>
<evidence type="ECO:0000313" key="3">
    <source>
        <dbReference type="Proteomes" id="UP000499080"/>
    </source>
</evidence>
<protein>
    <recommendedName>
        <fullName evidence="1">Endonuclease/exonuclease/phosphatase domain-containing protein</fullName>
    </recommendedName>
</protein>
<dbReference type="PANTHER" id="PTHR33273">
    <property type="entry name" value="DOMAIN-CONTAINING PROTEIN, PUTATIVE-RELATED"/>
    <property type="match status" value="1"/>
</dbReference>
<evidence type="ECO:0000313" key="2">
    <source>
        <dbReference type="EMBL" id="GBM59679.1"/>
    </source>
</evidence>
<dbReference type="PANTHER" id="PTHR33273:SF4">
    <property type="entry name" value="ENDONUCLEASE_EXONUCLEASE_PHOSPHATASE DOMAIN-CONTAINING PROTEIN"/>
    <property type="match status" value="1"/>
</dbReference>
<dbReference type="GO" id="GO:0003824">
    <property type="term" value="F:catalytic activity"/>
    <property type="evidence" value="ECO:0007669"/>
    <property type="project" value="InterPro"/>
</dbReference>
<dbReference type="Pfam" id="PF14529">
    <property type="entry name" value="Exo_endo_phos_2"/>
    <property type="match status" value="1"/>
</dbReference>
<organism evidence="2 3">
    <name type="scientific">Araneus ventricosus</name>
    <name type="common">Orbweaver spider</name>
    <name type="synonym">Epeira ventricosa</name>
    <dbReference type="NCBI Taxonomy" id="182803"/>
    <lineage>
        <taxon>Eukaryota</taxon>
        <taxon>Metazoa</taxon>
        <taxon>Ecdysozoa</taxon>
        <taxon>Arthropoda</taxon>
        <taxon>Chelicerata</taxon>
        <taxon>Arachnida</taxon>
        <taxon>Araneae</taxon>
        <taxon>Araneomorphae</taxon>
        <taxon>Entelegynae</taxon>
        <taxon>Araneoidea</taxon>
        <taxon>Araneidae</taxon>
        <taxon>Araneus</taxon>
    </lineage>
</organism>
<proteinExistence type="predicted"/>
<dbReference type="EMBL" id="BGPR01001694">
    <property type="protein sequence ID" value="GBM59679.1"/>
    <property type="molecule type" value="Genomic_DNA"/>
</dbReference>
<dbReference type="Proteomes" id="UP000499080">
    <property type="component" value="Unassembled WGS sequence"/>
</dbReference>
<dbReference type="InterPro" id="IPR005135">
    <property type="entry name" value="Endo/exonuclease/phosphatase"/>
</dbReference>
<accession>A0A4Y2H3D0</accession>
<dbReference type="OrthoDB" id="6420729at2759"/>
<evidence type="ECO:0000259" key="1">
    <source>
        <dbReference type="Pfam" id="PF14529"/>
    </source>
</evidence>
<keyword evidence="3" id="KW-1185">Reference proteome</keyword>
<dbReference type="AlphaFoldDB" id="A0A4Y2H3D0"/>